<dbReference type="GO" id="GO:0005506">
    <property type="term" value="F:iron ion binding"/>
    <property type="evidence" value="ECO:0007669"/>
    <property type="project" value="InterPro"/>
</dbReference>
<dbReference type="GO" id="GO:0020037">
    <property type="term" value="F:heme binding"/>
    <property type="evidence" value="ECO:0007669"/>
    <property type="project" value="InterPro"/>
</dbReference>
<organism evidence="12 13">
    <name type="scientific">Suillus subaureus</name>
    <dbReference type="NCBI Taxonomy" id="48587"/>
    <lineage>
        <taxon>Eukaryota</taxon>
        <taxon>Fungi</taxon>
        <taxon>Dikarya</taxon>
        <taxon>Basidiomycota</taxon>
        <taxon>Agaricomycotina</taxon>
        <taxon>Agaricomycetes</taxon>
        <taxon>Agaricomycetidae</taxon>
        <taxon>Boletales</taxon>
        <taxon>Suillineae</taxon>
        <taxon>Suillaceae</taxon>
        <taxon>Suillus</taxon>
    </lineage>
</organism>
<evidence type="ECO:0000313" key="13">
    <source>
        <dbReference type="Proteomes" id="UP000807769"/>
    </source>
</evidence>
<reference evidence="12" key="1">
    <citation type="journal article" date="2020" name="New Phytol.">
        <title>Comparative genomics reveals dynamic genome evolution in host specialist ectomycorrhizal fungi.</title>
        <authorList>
            <person name="Lofgren L.A."/>
            <person name="Nguyen N.H."/>
            <person name="Vilgalys R."/>
            <person name="Ruytinx J."/>
            <person name="Liao H.L."/>
            <person name="Branco S."/>
            <person name="Kuo A."/>
            <person name="LaButti K."/>
            <person name="Lipzen A."/>
            <person name="Andreopoulos W."/>
            <person name="Pangilinan J."/>
            <person name="Riley R."/>
            <person name="Hundley H."/>
            <person name="Na H."/>
            <person name="Barry K."/>
            <person name="Grigoriev I.V."/>
            <person name="Stajich J.E."/>
            <person name="Kennedy P.G."/>
        </authorList>
    </citation>
    <scope>NUCLEOTIDE SEQUENCE</scope>
    <source>
        <strain evidence="12">MN1</strain>
    </source>
</reference>
<keyword evidence="8 10" id="KW-0503">Monooxygenase</keyword>
<dbReference type="Pfam" id="PF00067">
    <property type="entry name" value="p450"/>
    <property type="match status" value="1"/>
</dbReference>
<dbReference type="PANTHER" id="PTHR46300:SF7">
    <property type="entry name" value="P450, PUTATIVE (EUROFUNG)-RELATED"/>
    <property type="match status" value="1"/>
</dbReference>
<protein>
    <submittedName>
        <fullName evidence="12">Cytochrome P450</fullName>
    </submittedName>
</protein>
<evidence type="ECO:0000256" key="6">
    <source>
        <dbReference type="ARBA" id="ARBA00023002"/>
    </source>
</evidence>
<evidence type="ECO:0000256" key="4">
    <source>
        <dbReference type="ARBA" id="ARBA00022617"/>
    </source>
</evidence>
<evidence type="ECO:0000256" key="5">
    <source>
        <dbReference type="ARBA" id="ARBA00022723"/>
    </source>
</evidence>
<dbReference type="EMBL" id="JABBWG010000029">
    <property type="protein sequence ID" value="KAG1811381.1"/>
    <property type="molecule type" value="Genomic_DNA"/>
</dbReference>
<evidence type="ECO:0000256" key="10">
    <source>
        <dbReference type="RuleBase" id="RU000461"/>
    </source>
</evidence>
<comment type="similarity">
    <text evidence="3 10">Belongs to the cytochrome P450 family.</text>
</comment>
<dbReference type="InterPro" id="IPR001128">
    <property type="entry name" value="Cyt_P450"/>
</dbReference>
<dbReference type="InterPro" id="IPR002401">
    <property type="entry name" value="Cyt_P450_E_grp-I"/>
</dbReference>
<accession>A0A9P7E5W2</accession>
<dbReference type="PRINTS" id="PR00463">
    <property type="entry name" value="EP450I"/>
</dbReference>
<dbReference type="PANTHER" id="PTHR46300">
    <property type="entry name" value="P450, PUTATIVE (EUROFUNG)-RELATED-RELATED"/>
    <property type="match status" value="1"/>
</dbReference>
<dbReference type="AlphaFoldDB" id="A0A9P7E5W2"/>
<comment type="caution">
    <text evidence="12">The sequence shown here is derived from an EMBL/GenBank/DDBJ whole genome shotgun (WGS) entry which is preliminary data.</text>
</comment>
<evidence type="ECO:0000256" key="9">
    <source>
        <dbReference type="PIRSR" id="PIRSR602401-1"/>
    </source>
</evidence>
<name>A0A9P7E5W2_9AGAM</name>
<keyword evidence="6 10" id="KW-0560">Oxidoreductase</keyword>
<evidence type="ECO:0000256" key="2">
    <source>
        <dbReference type="ARBA" id="ARBA00005179"/>
    </source>
</evidence>
<dbReference type="GO" id="GO:0004497">
    <property type="term" value="F:monooxygenase activity"/>
    <property type="evidence" value="ECO:0007669"/>
    <property type="project" value="UniProtKB-KW"/>
</dbReference>
<feature type="binding site" description="axial binding residue" evidence="9">
    <location>
        <position position="438"/>
    </location>
    <ligand>
        <name>heme</name>
        <dbReference type="ChEBI" id="CHEBI:30413"/>
    </ligand>
    <ligandPart>
        <name>Fe</name>
        <dbReference type="ChEBI" id="CHEBI:18248"/>
    </ligandPart>
</feature>
<comment type="pathway">
    <text evidence="2">Secondary metabolite biosynthesis.</text>
</comment>
<feature type="signal peptide" evidence="11">
    <location>
        <begin position="1"/>
        <end position="18"/>
    </location>
</feature>
<dbReference type="CDD" id="cd11065">
    <property type="entry name" value="CYP64-like"/>
    <property type="match status" value="1"/>
</dbReference>
<evidence type="ECO:0000256" key="11">
    <source>
        <dbReference type="SAM" id="SignalP"/>
    </source>
</evidence>
<gene>
    <name evidence="12" type="ORF">BJ212DRAFT_1483627</name>
</gene>
<evidence type="ECO:0000256" key="3">
    <source>
        <dbReference type="ARBA" id="ARBA00010617"/>
    </source>
</evidence>
<evidence type="ECO:0000256" key="8">
    <source>
        <dbReference type="ARBA" id="ARBA00023033"/>
    </source>
</evidence>
<sequence>MLIPNVTWLDLCLAGIGAYLVKQVLNKNLTPYPPGPRGWPLVGNIQDIPQIKPWLTFAEWGKKYGAISHVEILGQHIIVLNSVKSAVDMLDKKGAVYSDRPVLPMGGELVGWKSTLVLLPYGDLCRQQRKNIHQTMGNRATLEIYHPIEEIEFHRFLKRVFLNPEQLQAHIQHTAGAIILRISHGYEVKENNDPFIDLVDRAMDQFLRCTTPGAFMVDIMPSLANVPEWFPGAGFKRLAREWSKTREDMAAIPYKFVKDQMAAGTALTSFTSNLLVGRSLSAEEDDMVMWSAATLYAAGSETTVSTIYSFFLAMTLFPDVQKKAQAEIDAVVGPDRLPSFADRDSLPYTEALVKEVFRWSVVGPTGMYPHRVTEDDIHDGYHIPKGSLVIPNIWFMLNDPQTYANPSQFNPERFLDNNGKDPEPEPRTICFGFGRRICPGLHLADASVWISTVMSLAVFDISKVVQKGVKITPEVDHTSSTISHPKPFKCSIKPRSTKAVALIQQDANY</sequence>
<evidence type="ECO:0000256" key="7">
    <source>
        <dbReference type="ARBA" id="ARBA00023004"/>
    </source>
</evidence>
<dbReference type="GO" id="GO:0016705">
    <property type="term" value="F:oxidoreductase activity, acting on paired donors, with incorporation or reduction of molecular oxygen"/>
    <property type="evidence" value="ECO:0007669"/>
    <property type="project" value="InterPro"/>
</dbReference>
<dbReference type="InterPro" id="IPR036396">
    <property type="entry name" value="Cyt_P450_sf"/>
</dbReference>
<keyword evidence="13" id="KW-1185">Reference proteome</keyword>
<evidence type="ECO:0000313" key="12">
    <source>
        <dbReference type="EMBL" id="KAG1811381.1"/>
    </source>
</evidence>
<keyword evidence="11" id="KW-0732">Signal</keyword>
<dbReference type="Proteomes" id="UP000807769">
    <property type="component" value="Unassembled WGS sequence"/>
</dbReference>
<keyword evidence="4 9" id="KW-0349">Heme</keyword>
<feature type="chain" id="PRO_5040439774" evidence="11">
    <location>
        <begin position="19"/>
        <end position="509"/>
    </location>
</feature>
<dbReference type="PROSITE" id="PS00086">
    <property type="entry name" value="CYTOCHROME_P450"/>
    <property type="match status" value="1"/>
</dbReference>
<comment type="cofactor">
    <cofactor evidence="1 9">
        <name>heme</name>
        <dbReference type="ChEBI" id="CHEBI:30413"/>
    </cofactor>
</comment>
<keyword evidence="5 9" id="KW-0479">Metal-binding</keyword>
<dbReference type="GeneID" id="64634665"/>
<dbReference type="Gene3D" id="1.10.630.10">
    <property type="entry name" value="Cytochrome P450"/>
    <property type="match status" value="1"/>
</dbReference>
<dbReference type="OrthoDB" id="2789670at2759"/>
<dbReference type="InterPro" id="IPR050364">
    <property type="entry name" value="Cytochrome_P450_fung"/>
</dbReference>
<keyword evidence="7 9" id="KW-0408">Iron</keyword>
<dbReference type="RefSeq" id="XP_041189980.1">
    <property type="nucleotide sequence ID" value="XM_041340649.1"/>
</dbReference>
<proteinExistence type="inferred from homology"/>
<dbReference type="InterPro" id="IPR017972">
    <property type="entry name" value="Cyt_P450_CS"/>
</dbReference>
<dbReference type="SUPFAM" id="SSF48264">
    <property type="entry name" value="Cytochrome P450"/>
    <property type="match status" value="1"/>
</dbReference>
<evidence type="ECO:0000256" key="1">
    <source>
        <dbReference type="ARBA" id="ARBA00001971"/>
    </source>
</evidence>